<dbReference type="AlphaFoldDB" id="A0A8H5LCR9"/>
<name>A0A8H5LCR9_9HYPO</name>
<feature type="region of interest" description="Disordered" evidence="1">
    <location>
        <begin position="81"/>
        <end position="111"/>
    </location>
</feature>
<accession>A0A8H5LCR9</accession>
<keyword evidence="3" id="KW-1185">Reference proteome</keyword>
<gene>
    <name evidence="2" type="ORF">FPANT_5982</name>
</gene>
<proteinExistence type="predicted"/>
<organism evidence="2 3">
    <name type="scientific">Fusarium pseudoanthophilum</name>
    <dbReference type="NCBI Taxonomy" id="48495"/>
    <lineage>
        <taxon>Eukaryota</taxon>
        <taxon>Fungi</taxon>
        <taxon>Dikarya</taxon>
        <taxon>Ascomycota</taxon>
        <taxon>Pezizomycotina</taxon>
        <taxon>Sordariomycetes</taxon>
        <taxon>Hypocreomycetidae</taxon>
        <taxon>Hypocreales</taxon>
        <taxon>Nectriaceae</taxon>
        <taxon>Fusarium</taxon>
        <taxon>Fusarium fujikuroi species complex</taxon>
    </lineage>
</organism>
<dbReference type="EMBL" id="JAAOAR010000288">
    <property type="protein sequence ID" value="KAF5590549.1"/>
    <property type="molecule type" value="Genomic_DNA"/>
</dbReference>
<evidence type="ECO:0000313" key="2">
    <source>
        <dbReference type="EMBL" id="KAF5590549.1"/>
    </source>
</evidence>
<protein>
    <submittedName>
        <fullName evidence="2">Uncharacterized protein</fullName>
    </submittedName>
</protein>
<dbReference type="Proteomes" id="UP000544095">
    <property type="component" value="Unassembled WGS sequence"/>
</dbReference>
<evidence type="ECO:0000256" key="1">
    <source>
        <dbReference type="SAM" id="MobiDB-lite"/>
    </source>
</evidence>
<reference evidence="2 3" key="1">
    <citation type="submission" date="2020-05" db="EMBL/GenBank/DDBJ databases">
        <title>Identification and distribution of gene clusters putatively required for synthesis of sphingolipid metabolism inhibitors in phylogenetically diverse species of the filamentous fungus Fusarium.</title>
        <authorList>
            <person name="Kim H.-S."/>
            <person name="Busman M."/>
            <person name="Brown D.W."/>
            <person name="Divon H."/>
            <person name="Uhlig S."/>
            <person name="Proctor R.H."/>
        </authorList>
    </citation>
    <scope>NUCLEOTIDE SEQUENCE [LARGE SCALE GENOMIC DNA]</scope>
    <source>
        <strain evidence="2 3">NRRL 25211</strain>
    </source>
</reference>
<sequence>MSSQPTINNVLPKVITTPDKIDATTKGTDENISTLRDSVDELGRTAGDLESTNNMMHDSLTRQKRNVNRIDTRLRRIEGELLKKKQKQQEAERRLKSVQESKDREEREERERVALRVLGSNPSEERIRRILVQAAKILIERHGGF</sequence>
<comment type="caution">
    <text evidence="2">The sequence shown here is derived from an EMBL/GenBank/DDBJ whole genome shotgun (WGS) entry which is preliminary data.</text>
</comment>
<evidence type="ECO:0000313" key="3">
    <source>
        <dbReference type="Proteomes" id="UP000544095"/>
    </source>
</evidence>